<proteinExistence type="predicted"/>
<evidence type="ECO:0000313" key="1">
    <source>
        <dbReference type="EMBL" id="GGF04730.1"/>
    </source>
</evidence>
<evidence type="ECO:0008006" key="3">
    <source>
        <dbReference type="Google" id="ProtNLM"/>
    </source>
</evidence>
<dbReference type="Pfam" id="PF16153">
    <property type="entry name" value="DUF4861"/>
    <property type="match status" value="1"/>
</dbReference>
<protein>
    <recommendedName>
        <fullName evidence="3">DUF4861 domain-containing protein</fullName>
    </recommendedName>
</protein>
<accession>A0ABQ1TXX4</accession>
<evidence type="ECO:0000313" key="2">
    <source>
        <dbReference type="Proteomes" id="UP000655016"/>
    </source>
</evidence>
<sequence length="427" mass="47592">MKTKLCLSIALSTMIFISCKAQKSQSSKIVLTNDSDLELSQKAVSIKRSALKVKGAEKSFPVILKNSDTIPAQVNDLDGDGKWDELFFVADFSAKEKKTVELKWSDTDPKYTVKTSARFGKREAENLPVQPATEEVLLANQVYKKLGFQKYQTDGPTWENDKVGFRHYLDGRNCKDVFGKRTSGITPEDVGINSKGAVEDNYHQMHDWGRDIFPVGTSAGLGGYGLLVGDEINRLGILINDTINNVEKTTFKIVSEGPVNSVLSYKFQNWQVSGNKYQVQETASIWPGMYGYKNTVSLNGIKGNETLAIAFSNINNQNPLQVVDAGDYVCFILHDKLTYERQWILGTAIIVPKEIYKGYIEAPKTGKLTNSYLIKVSTKNNQPISYYPVAGWELSVDSNFKDSAYFGNYVTTLAKQLSAKIKVEISK</sequence>
<name>A0ABQ1TXX4_9FLAO</name>
<reference evidence="2" key="1">
    <citation type="journal article" date="2019" name="Int. J. Syst. Evol. Microbiol.">
        <title>The Global Catalogue of Microorganisms (GCM) 10K type strain sequencing project: providing services to taxonomists for standard genome sequencing and annotation.</title>
        <authorList>
            <consortium name="The Broad Institute Genomics Platform"/>
            <consortium name="The Broad Institute Genome Sequencing Center for Infectious Disease"/>
            <person name="Wu L."/>
            <person name="Ma J."/>
        </authorList>
    </citation>
    <scope>NUCLEOTIDE SEQUENCE [LARGE SCALE GENOMIC DNA]</scope>
    <source>
        <strain evidence="2">CGMCC 1.16060</strain>
    </source>
</reference>
<dbReference type="InterPro" id="IPR032342">
    <property type="entry name" value="DUF4861"/>
</dbReference>
<keyword evidence="2" id="KW-1185">Reference proteome</keyword>
<dbReference type="RefSeq" id="WP_163393472.1">
    <property type="nucleotide sequence ID" value="NZ_BMKP01000002.1"/>
</dbReference>
<comment type="caution">
    <text evidence="1">The sequence shown here is derived from an EMBL/GenBank/DDBJ whole genome shotgun (WGS) entry which is preliminary data.</text>
</comment>
<dbReference type="PROSITE" id="PS51257">
    <property type="entry name" value="PROKAR_LIPOPROTEIN"/>
    <property type="match status" value="1"/>
</dbReference>
<organism evidence="1 2">
    <name type="scientific">Flavobacterium limi</name>
    <dbReference type="NCBI Taxonomy" id="2045105"/>
    <lineage>
        <taxon>Bacteria</taxon>
        <taxon>Pseudomonadati</taxon>
        <taxon>Bacteroidota</taxon>
        <taxon>Flavobacteriia</taxon>
        <taxon>Flavobacteriales</taxon>
        <taxon>Flavobacteriaceae</taxon>
        <taxon>Flavobacterium</taxon>
    </lineage>
</organism>
<dbReference type="EMBL" id="BMKP01000002">
    <property type="protein sequence ID" value="GGF04730.1"/>
    <property type="molecule type" value="Genomic_DNA"/>
</dbReference>
<dbReference type="Proteomes" id="UP000655016">
    <property type="component" value="Unassembled WGS sequence"/>
</dbReference>
<gene>
    <name evidence="1" type="ORF">GCM10011518_12460</name>
</gene>